<dbReference type="PANTHER" id="PTHR46268:SF6">
    <property type="entry name" value="UNIVERSAL STRESS PROTEIN UP12"/>
    <property type="match status" value="1"/>
</dbReference>
<dbReference type="EMBL" id="VDUX01000007">
    <property type="protein sequence ID" value="TXL57513.1"/>
    <property type="molecule type" value="Genomic_DNA"/>
</dbReference>
<feature type="compositionally biased region" description="Basic and acidic residues" evidence="2">
    <location>
        <begin position="26"/>
        <end position="35"/>
    </location>
</feature>
<sequence length="387" mass="41710">MSTTALQAWEVLTDVATGTTRTPQRAHSDRGRDGGDPQSSLSSSWPPCRSPRPSPSRCSREHPTDRDLRLANRGRRSRTQDALGPCHSRSCRRRLEATPSREGAAMTHTTRPVVVGLIDKQPTAVQLAVREARRLNAPLRVIHAHGDYAYASGLGGFTRMVEDLEKIGEEVLDDARSLIEQEPAQPVAVEYDLDPGSAPYALEDASRDACLLVLGADQISFLERLIRGTVTSHLVKTSSCPIIFVPEATFLRSSSGGVVVALDGDTAATGPLTFAFEQAQCRAGHLEVLHALSGRDTGIDADEDRAAIAEVVAGWRERYPDVRVTTTFSIAEPDEACRNASRRAELVVLGAPHVKAAFVMRPLATAVVRAAEGPVAVVPADYAGTRR</sequence>
<dbReference type="PANTHER" id="PTHR46268">
    <property type="entry name" value="STRESS RESPONSE PROTEIN NHAX"/>
    <property type="match status" value="1"/>
</dbReference>
<gene>
    <name evidence="4" type="ORF">FHP06_14160</name>
</gene>
<evidence type="ECO:0000313" key="5">
    <source>
        <dbReference type="Proteomes" id="UP000321571"/>
    </source>
</evidence>
<dbReference type="OrthoDB" id="5143389at2"/>
<evidence type="ECO:0000259" key="3">
    <source>
        <dbReference type="Pfam" id="PF00582"/>
    </source>
</evidence>
<feature type="region of interest" description="Disordered" evidence="2">
    <location>
        <begin position="1"/>
        <end position="108"/>
    </location>
</feature>
<feature type="compositionally biased region" description="Basic and acidic residues" evidence="2">
    <location>
        <begin position="58"/>
        <end position="70"/>
    </location>
</feature>
<reference evidence="4 5" key="1">
    <citation type="submission" date="2019-06" db="EMBL/GenBank/DDBJ databases">
        <title>Aeromicrobium sp. nov., isolated from a maize field.</title>
        <authorList>
            <person name="Lin S.-Y."/>
            <person name="Tsai C.-F."/>
            <person name="Young C.-C."/>
        </authorList>
    </citation>
    <scope>NUCLEOTIDE SEQUENCE [LARGE SCALE GENOMIC DNA]</scope>
    <source>
        <strain evidence="4 5">CC-CFT486</strain>
    </source>
</reference>
<dbReference type="Pfam" id="PF00582">
    <property type="entry name" value="Usp"/>
    <property type="match status" value="1"/>
</dbReference>
<evidence type="ECO:0000256" key="2">
    <source>
        <dbReference type="SAM" id="MobiDB-lite"/>
    </source>
</evidence>
<comment type="similarity">
    <text evidence="1">Belongs to the universal stress protein A family.</text>
</comment>
<dbReference type="Proteomes" id="UP000321571">
    <property type="component" value="Unassembled WGS sequence"/>
</dbReference>
<name>A0A5C8NF28_9ACTN</name>
<comment type="caution">
    <text evidence="4">The sequence shown here is derived from an EMBL/GenBank/DDBJ whole genome shotgun (WGS) entry which is preliminary data.</text>
</comment>
<evidence type="ECO:0000313" key="4">
    <source>
        <dbReference type="EMBL" id="TXL57513.1"/>
    </source>
</evidence>
<accession>A0A5C8NF28</accession>
<dbReference type="InterPro" id="IPR006016">
    <property type="entry name" value="UspA"/>
</dbReference>
<feature type="compositionally biased region" description="Polar residues" evidence="2">
    <location>
        <begin position="16"/>
        <end position="25"/>
    </location>
</feature>
<organism evidence="4 5">
    <name type="scientific">Aeromicrobium terrae</name>
    <dbReference type="NCBI Taxonomy" id="2498846"/>
    <lineage>
        <taxon>Bacteria</taxon>
        <taxon>Bacillati</taxon>
        <taxon>Actinomycetota</taxon>
        <taxon>Actinomycetes</taxon>
        <taxon>Propionibacteriales</taxon>
        <taxon>Nocardioidaceae</taxon>
        <taxon>Aeromicrobium</taxon>
    </lineage>
</organism>
<dbReference type="SUPFAM" id="SSF52402">
    <property type="entry name" value="Adenine nucleotide alpha hydrolases-like"/>
    <property type="match status" value="2"/>
</dbReference>
<feature type="domain" description="UspA" evidence="3">
    <location>
        <begin position="116"/>
        <end position="246"/>
    </location>
</feature>
<dbReference type="AlphaFoldDB" id="A0A5C8NF28"/>
<protein>
    <submittedName>
        <fullName evidence="4">Universal stress protein</fullName>
    </submittedName>
</protein>
<keyword evidence="5" id="KW-1185">Reference proteome</keyword>
<proteinExistence type="inferred from homology"/>
<dbReference type="Gene3D" id="3.40.50.620">
    <property type="entry name" value="HUPs"/>
    <property type="match status" value="2"/>
</dbReference>
<dbReference type="InterPro" id="IPR014729">
    <property type="entry name" value="Rossmann-like_a/b/a_fold"/>
</dbReference>
<evidence type="ECO:0000256" key="1">
    <source>
        <dbReference type="ARBA" id="ARBA00008791"/>
    </source>
</evidence>